<dbReference type="PANTHER" id="PTHR12835:SF5">
    <property type="entry name" value="BIOTIN--PROTEIN LIGASE"/>
    <property type="match status" value="1"/>
</dbReference>
<dbReference type="SUPFAM" id="SSF55681">
    <property type="entry name" value="Class II aaRS and biotin synthetases"/>
    <property type="match status" value="1"/>
</dbReference>
<feature type="binding site" evidence="5">
    <location>
        <position position="116"/>
    </location>
    <ligand>
        <name>biotin</name>
        <dbReference type="ChEBI" id="CHEBI:57586"/>
    </ligand>
</feature>
<feature type="binding site" evidence="5">
    <location>
        <begin position="92"/>
        <end position="94"/>
    </location>
    <ligand>
        <name>biotin</name>
        <dbReference type="ChEBI" id="CHEBI:57586"/>
    </ligand>
</feature>
<dbReference type="Pfam" id="PF03099">
    <property type="entry name" value="BPL_LplA_LipB"/>
    <property type="match status" value="1"/>
</dbReference>
<comment type="caution">
    <text evidence="7">The sequence shown here is derived from an EMBL/GenBank/DDBJ whole genome shotgun (WGS) entry which is preliminary data.</text>
</comment>
<keyword evidence="2 5" id="KW-0547">Nucleotide-binding</keyword>
<comment type="catalytic activity">
    <reaction evidence="5">
        <text>biotin + L-lysyl-[protein] + ATP = N(6)-biotinyl-L-lysyl-[protein] + AMP + diphosphate + H(+)</text>
        <dbReference type="Rhea" id="RHEA:11756"/>
        <dbReference type="Rhea" id="RHEA-COMP:9752"/>
        <dbReference type="Rhea" id="RHEA-COMP:10505"/>
        <dbReference type="ChEBI" id="CHEBI:15378"/>
        <dbReference type="ChEBI" id="CHEBI:29969"/>
        <dbReference type="ChEBI" id="CHEBI:30616"/>
        <dbReference type="ChEBI" id="CHEBI:33019"/>
        <dbReference type="ChEBI" id="CHEBI:57586"/>
        <dbReference type="ChEBI" id="CHEBI:83144"/>
        <dbReference type="ChEBI" id="CHEBI:456215"/>
        <dbReference type="EC" id="6.3.4.15"/>
    </reaction>
</comment>
<keyword evidence="1 5" id="KW-0436">Ligase</keyword>
<comment type="function">
    <text evidence="5">Acts both as a biotin--[acetyl-CoA-carboxylase] ligase and a repressor.</text>
</comment>
<dbReference type="GO" id="GO:0005524">
    <property type="term" value="F:ATP binding"/>
    <property type="evidence" value="ECO:0007669"/>
    <property type="project" value="UniProtKB-UniRule"/>
</dbReference>
<dbReference type="InterPro" id="IPR004143">
    <property type="entry name" value="BPL_LPL_catalytic"/>
</dbReference>
<gene>
    <name evidence="5" type="primary">birA</name>
    <name evidence="7" type="ORF">H6A12_05480</name>
</gene>
<dbReference type="PROSITE" id="PS51733">
    <property type="entry name" value="BPL_LPL_CATALYTIC"/>
    <property type="match status" value="1"/>
</dbReference>
<reference evidence="7" key="1">
    <citation type="submission" date="2020-08" db="EMBL/GenBank/DDBJ databases">
        <authorList>
            <person name="Cejkova D."/>
            <person name="Kubasova T."/>
            <person name="Jahodarova E."/>
            <person name="Rychlik I."/>
        </authorList>
    </citation>
    <scope>NUCLEOTIDE SEQUENCE</scope>
    <source>
        <strain evidence="7">An559</strain>
    </source>
</reference>
<dbReference type="CDD" id="cd16442">
    <property type="entry name" value="BPL"/>
    <property type="match status" value="1"/>
</dbReference>
<dbReference type="Gene3D" id="2.30.30.100">
    <property type="match status" value="1"/>
</dbReference>
<keyword evidence="5" id="KW-0805">Transcription regulation</keyword>
<dbReference type="GO" id="GO:0016740">
    <property type="term" value="F:transferase activity"/>
    <property type="evidence" value="ECO:0007669"/>
    <property type="project" value="UniProtKB-ARBA"/>
</dbReference>
<evidence type="ECO:0000256" key="1">
    <source>
        <dbReference type="ARBA" id="ARBA00022598"/>
    </source>
</evidence>
<organism evidence="7 8">
    <name type="scientific">Merdimmobilis hominis</name>
    <dbReference type="NCBI Taxonomy" id="2897707"/>
    <lineage>
        <taxon>Bacteria</taxon>
        <taxon>Bacillati</taxon>
        <taxon>Bacillota</taxon>
        <taxon>Clostridia</taxon>
        <taxon>Eubacteriales</taxon>
        <taxon>Oscillospiraceae</taxon>
        <taxon>Merdimmobilis</taxon>
    </lineage>
</organism>
<keyword evidence="4 5" id="KW-0092">Biotin</keyword>
<feature type="binding site" evidence="5">
    <location>
        <begin position="120"/>
        <end position="122"/>
    </location>
    <ligand>
        <name>biotin</name>
        <dbReference type="ChEBI" id="CHEBI:57586"/>
    </ligand>
</feature>
<dbReference type="SUPFAM" id="SSF46785">
    <property type="entry name" value="Winged helix' DNA-binding domain"/>
    <property type="match status" value="1"/>
</dbReference>
<dbReference type="NCBIfam" id="TIGR00121">
    <property type="entry name" value="birA_ligase"/>
    <property type="match status" value="1"/>
</dbReference>
<dbReference type="Pfam" id="PF02237">
    <property type="entry name" value="BPL_C"/>
    <property type="match status" value="1"/>
</dbReference>
<dbReference type="Gene3D" id="3.30.930.10">
    <property type="entry name" value="Bira Bifunctional Protein, Domain 2"/>
    <property type="match status" value="1"/>
</dbReference>
<dbReference type="InterPro" id="IPR008988">
    <property type="entry name" value="Transcriptional_repressor_C"/>
</dbReference>
<evidence type="ECO:0000259" key="6">
    <source>
        <dbReference type="PROSITE" id="PS51733"/>
    </source>
</evidence>
<evidence type="ECO:0000256" key="4">
    <source>
        <dbReference type="ARBA" id="ARBA00023267"/>
    </source>
</evidence>
<keyword evidence="8" id="KW-1185">Reference proteome</keyword>
<dbReference type="AlphaFoldDB" id="A0A939BEH4"/>
<dbReference type="EC" id="6.3.4.15" evidence="5"/>
<dbReference type="InterPro" id="IPR045864">
    <property type="entry name" value="aa-tRNA-synth_II/BPL/LPL"/>
</dbReference>
<keyword evidence="3 5" id="KW-0067">ATP-binding</keyword>
<sequence>MATKERVLSFLEAHKGNDISGAMIAESLGVSRASVWKAVETLRSEGYPIDAASKKGYRLANRSDILSKESIVPFLKPNSRIKEIHVYKEVDSTNTVAKQLANAGAPDGVLVAAEHQTAGRGRMGRQFYSPKENGVYFSVMRRLPFPAEVTTLVTSAAAVAVCRAIQSLYGIEAQIKWVNDVYIAGKKVCGILTEASMNFEHQTLDYVVVGIGVNVTAQEYPPELASIITSLDQHTSEPIDRSQLIAAIVNELEDFCENLSARTFLPEYRARSFLIGQPIRVISPMQTYEAKAIEIDDDGHLVVQTADGTTKTVNSGEVSVRPVK</sequence>
<keyword evidence="5" id="KW-0678">Repressor</keyword>
<dbReference type="InterPro" id="IPR030855">
    <property type="entry name" value="Bifunct_BirA"/>
</dbReference>
<dbReference type="GO" id="GO:0003677">
    <property type="term" value="F:DNA binding"/>
    <property type="evidence" value="ECO:0007669"/>
    <property type="project" value="UniProtKB-UniRule"/>
</dbReference>
<dbReference type="HAMAP" id="MF_00978">
    <property type="entry name" value="Bifunct_BirA"/>
    <property type="match status" value="1"/>
</dbReference>
<feature type="DNA-binding region" description="H-T-H motif" evidence="5">
    <location>
        <begin position="21"/>
        <end position="40"/>
    </location>
</feature>
<dbReference type="GO" id="GO:0005737">
    <property type="term" value="C:cytoplasm"/>
    <property type="evidence" value="ECO:0007669"/>
    <property type="project" value="TreeGrafter"/>
</dbReference>
<dbReference type="InterPro" id="IPR036388">
    <property type="entry name" value="WH-like_DNA-bd_sf"/>
</dbReference>
<comment type="similarity">
    <text evidence="5">Belongs to the biotin--protein ligase family.</text>
</comment>
<evidence type="ECO:0000256" key="5">
    <source>
        <dbReference type="HAMAP-Rule" id="MF_00978"/>
    </source>
</evidence>
<dbReference type="GO" id="GO:0009249">
    <property type="term" value="P:protein lipoylation"/>
    <property type="evidence" value="ECO:0007669"/>
    <property type="project" value="UniProtKB-ARBA"/>
</dbReference>
<dbReference type="PANTHER" id="PTHR12835">
    <property type="entry name" value="BIOTIN PROTEIN LIGASE"/>
    <property type="match status" value="1"/>
</dbReference>
<feature type="binding site" evidence="5">
    <location>
        <position position="187"/>
    </location>
    <ligand>
        <name>biotin</name>
        <dbReference type="ChEBI" id="CHEBI:57586"/>
    </ligand>
</feature>
<dbReference type="SUPFAM" id="SSF50037">
    <property type="entry name" value="C-terminal domain of transcriptional repressors"/>
    <property type="match status" value="1"/>
</dbReference>
<proteinExistence type="inferred from homology"/>
<dbReference type="GO" id="GO:0004077">
    <property type="term" value="F:biotin--[biotin carboxyl-carrier protein] ligase activity"/>
    <property type="evidence" value="ECO:0007669"/>
    <property type="project" value="UniProtKB-UniRule"/>
</dbReference>
<dbReference type="Gene3D" id="1.10.10.10">
    <property type="entry name" value="Winged helix-like DNA-binding domain superfamily/Winged helix DNA-binding domain"/>
    <property type="match status" value="1"/>
</dbReference>
<dbReference type="InterPro" id="IPR003142">
    <property type="entry name" value="BPL_C"/>
</dbReference>
<evidence type="ECO:0000313" key="7">
    <source>
        <dbReference type="EMBL" id="MBM6920608.1"/>
    </source>
</evidence>
<keyword evidence="5" id="KW-0804">Transcription</keyword>
<evidence type="ECO:0000256" key="3">
    <source>
        <dbReference type="ARBA" id="ARBA00022840"/>
    </source>
</evidence>
<dbReference type="InterPro" id="IPR036390">
    <property type="entry name" value="WH_DNA-bd_sf"/>
</dbReference>
<dbReference type="Proteomes" id="UP000774750">
    <property type="component" value="Unassembled WGS sequence"/>
</dbReference>
<dbReference type="InterPro" id="IPR013196">
    <property type="entry name" value="HTH_11"/>
</dbReference>
<evidence type="ECO:0000256" key="2">
    <source>
        <dbReference type="ARBA" id="ARBA00022741"/>
    </source>
</evidence>
<reference evidence="7" key="2">
    <citation type="journal article" date="2021" name="Sci. Rep.">
        <title>The distribution of antibiotic resistance genes in chicken gut microbiota commensals.</title>
        <authorList>
            <person name="Juricova H."/>
            <person name="Matiasovicova J."/>
            <person name="Kubasova T."/>
            <person name="Cejkova D."/>
            <person name="Rychlik I."/>
        </authorList>
    </citation>
    <scope>NUCLEOTIDE SEQUENCE</scope>
    <source>
        <strain evidence="7">An559</strain>
    </source>
</reference>
<name>A0A939BEH4_9FIRM</name>
<dbReference type="InterPro" id="IPR004408">
    <property type="entry name" value="Biotin_CoA_COase_ligase"/>
</dbReference>
<accession>A0A939BEH4</accession>
<dbReference type="EMBL" id="JACJKY010000006">
    <property type="protein sequence ID" value="MBM6920608.1"/>
    <property type="molecule type" value="Genomic_DNA"/>
</dbReference>
<dbReference type="RefSeq" id="WP_204445645.1">
    <property type="nucleotide sequence ID" value="NZ_JACJKY010000006.1"/>
</dbReference>
<feature type="domain" description="BPL/LPL catalytic" evidence="6">
    <location>
        <begin position="69"/>
        <end position="260"/>
    </location>
</feature>
<dbReference type="Pfam" id="PF08279">
    <property type="entry name" value="HTH_11"/>
    <property type="match status" value="1"/>
</dbReference>
<evidence type="ECO:0000313" key="8">
    <source>
        <dbReference type="Proteomes" id="UP000774750"/>
    </source>
</evidence>
<protein>
    <recommendedName>
        <fullName evidence="5">Bifunctional ligase/repressor BirA</fullName>
    </recommendedName>
    <alternativeName>
        <fullName evidence="5">Biotin--[acetyl-CoA-carboxylase] ligase</fullName>
        <ecNumber evidence="5">6.3.4.15</ecNumber>
    </alternativeName>
    <alternativeName>
        <fullName evidence="5">Biotin--protein ligase</fullName>
    </alternativeName>
    <alternativeName>
        <fullName evidence="5">Biotin-[acetyl-CoA carboxylase] synthetase</fullName>
    </alternativeName>
</protein>
<keyword evidence="5" id="KW-0238">DNA-binding</keyword>
<dbReference type="GO" id="GO:0006355">
    <property type="term" value="P:regulation of DNA-templated transcription"/>
    <property type="evidence" value="ECO:0007669"/>
    <property type="project" value="UniProtKB-UniRule"/>
</dbReference>